<keyword evidence="3" id="KW-1185">Reference proteome</keyword>
<reference evidence="2 3" key="1">
    <citation type="journal article" date="2019" name="Genome Biol. Evol.">
        <title>Insights into the evolution of the New World diploid cottons (Gossypium, subgenus Houzingenia) based on genome sequencing.</title>
        <authorList>
            <person name="Grover C.E."/>
            <person name="Arick M.A. 2nd"/>
            <person name="Thrash A."/>
            <person name="Conover J.L."/>
            <person name="Sanders W.S."/>
            <person name="Peterson D.G."/>
            <person name="Frelichowski J.E."/>
            <person name="Scheffler J.A."/>
            <person name="Scheffler B.E."/>
            <person name="Wendel J.F."/>
        </authorList>
    </citation>
    <scope>NUCLEOTIDE SEQUENCE [LARGE SCALE GENOMIC DNA]</scope>
    <source>
        <strain evidence="2">5</strain>
        <tissue evidence="2">Leaf</tissue>
    </source>
</reference>
<evidence type="ECO:0000313" key="2">
    <source>
        <dbReference type="EMBL" id="MBA0739871.1"/>
    </source>
</evidence>
<evidence type="ECO:0000313" key="3">
    <source>
        <dbReference type="Proteomes" id="UP000593579"/>
    </source>
</evidence>
<accession>A0A7J9BUL0</accession>
<organism evidence="2 3">
    <name type="scientific">Gossypium gossypioides</name>
    <name type="common">Mexican cotton</name>
    <name type="synonym">Selera gossypioides</name>
    <dbReference type="NCBI Taxonomy" id="34282"/>
    <lineage>
        <taxon>Eukaryota</taxon>
        <taxon>Viridiplantae</taxon>
        <taxon>Streptophyta</taxon>
        <taxon>Embryophyta</taxon>
        <taxon>Tracheophyta</taxon>
        <taxon>Spermatophyta</taxon>
        <taxon>Magnoliopsida</taxon>
        <taxon>eudicotyledons</taxon>
        <taxon>Gunneridae</taxon>
        <taxon>Pentapetalae</taxon>
        <taxon>rosids</taxon>
        <taxon>malvids</taxon>
        <taxon>Malvales</taxon>
        <taxon>Malvaceae</taxon>
        <taxon>Malvoideae</taxon>
        <taxon>Gossypium</taxon>
    </lineage>
</organism>
<protein>
    <recommendedName>
        <fullName evidence="4">DUF4283 domain-containing protein</fullName>
    </recommendedName>
</protein>
<sequence length="352" mass="39820">MADVEGDFQRLSLEDAEEEEAVRLEEHVSSTGESLENYLVETFLTSSVVNFSSMKVTLANIWHPIGRITIFDLSDGRFLLHDGDDPKTIPLNIVDLWILVQELLHLFTSEVVATQMGNFIGQFIDYDCKSITLSYTEVLRVKLGHRESFCPLHVLQDDQELSFSWDISLKVPFRHAVAPSNRWLREEGGGLIRRNNMDLVITQDEPSNRLSSGGFDDVVGEDDPMVNGEGLKQPHLHLDNSEGNNNRNGDKYQNKISAGLAQRSRWIEGVRRSCGYLNGIDVSSVESSGGLSLEWKLGISVTLRLFSNSHIDILINEDINGKCWRYTGFYGTPQETCREDLWQLLRQLNDCP</sequence>
<feature type="region of interest" description="Disordered" evidence="1">
    <location>
        <begin position="232"/>
        <end position="251"/>
    </location>
</feature>
<dbReference type="Proteomes" id="UP000593579">
    <property type="component" value="Unassembled WGS sequence"/>
</dbReference>
<name>A0A7J9BUL0_GOSGO</name>
<comment type="caution">
    <text evidence="2">The sequence shown here is derived from an EMBL/GenBank/DDBJ whole genome shotgun (WGS) entry which is preliminary data.</text>
</comment>
<dbReference type="AlphaFoldDB" id="A0A7J9BUL0"/>
<feature type="non-terminal residue" evidence="2">
    <location>
        <position position="352"/>
    </location>
</feature>
<dbReference type="OrthoDB" id="1743559at2759"/>
<proteinExistence type="predicted"/>
<evidence type="ECO:0000256" key="1">
    <source>
        <dbReference type="SAM" id="MobiDB-lite"/>
    </source>
</evidence>
<gene>
    <name evidence="2" type="ORF">Gogos_013100</name>
</gene>
<evidence type="ECO:0008006" key="4">
    <source>
        <dbReference type="Google" id="ProtNLM"/>
    </source>
</evidence>
<dbReference type="EMBL" id="JABEZY010000006">
    <property type="protein sequence ID" value="MBA0739871.1"/>
    <property type="molecule type" value="Genomic_DNA"/>
</dbReference>